<dbReference type="EMBL" id="CP001100">
    <property type="protein sequence ID" value="ACF12648.1"/>
    <property type="molecule type" value="Genomic_DNA"/>
</dbReference>
<dbReference type="InterPro" id="IPR005899">
    <property type="entry name" value="Na_pump_deCOase"/>
</dbReference>
<keyword evidence="3 6" id="KW-0812">Transmembrane</keyword>
<evidence type="ECO:0000256" key="4">
    <source>
        <dbReference type="ARBA" id="ARBA00022989"/>
    </source>
</evidence>
<sequence>MMIMQILLVFDWSLITEDGIMISLVGYLVVFFSLILLSLVFGALPKVLNFNLKRKLKKKGEHEQAKKVDEEIPGEVNAAIGMSLFLYFNELHDTEQTILTMKKVSKRYSPWNSKIYNVINFRR</sequence>
<dbReference type="STRING" id="517418.Ctha_0177"/>
<evidence type="ECO:0008006" key="9">
    <source>
        <dbReference type="Google" id="ProtNLM"/>
    </source>
</evidence>
<keyword evidence="5 6" id="KW-0472">Membrane</keyword>
<dbReference type="KEGG" id="cts:Ctha_0177"/>
<evidence type="ECO:0000256" key="2">
    <source>
        <dbReference type="ARBA" id="ARBA00022475"/>
    </source>
</evidence>
<dbReference type="GO" id="GO:0005886">
    <property type="term" value="C:plasma membrane"/>
    <property type="evidence" value="ECO:0007669"/>
    <property type="project" value="UniProtKB-SubCell"/>
</dbReference>
<dbReference type="GO" id="GO:0015081">
    <property type="term" value="F:sodium ion transmembrane transporter activity"/>
    <property type="evidence" value="ECO:0007669"/>
    <property type="project" value="InterPro"/>
</dbReference>
<evidence type="ECO:0000256" key="6">
    <source>
        <dbReference type="SAM" id="Phobius"/>
    </source>
</evidence>
<evidence type="ECO:0000256" key="5">
    <source>
        <dbReference type="ARBA" id="ARBA00023136"/>
    </source>
</evidence>
<dbReference type="eggNOG" id="COG3630">
    <property type="taxonomic scope" value="Bacteria"/>
</dbReference>
<name>B3QT05_CHLT3</name>
<comment type="subcellular location">
    <subcellularLocation>
        <location evidence="1">Cell membrane</location>
    </subcellularLocation>
</comment>
<dbReference type="Pfam" id="PF04277">
    <property type="entry name" value="OAD_gamma"/>
    <property type="match status" value="1"/>
</dbReference>
<feature type="transmembrane region" description="Helical" evidence="6">
    <location>
        <begin position="20"/>
        <end position="48"/>
    </location>
</feature>
<keyword evidence="8" id="KW-1185">Reference proteome</keyword>
<reference evidence="7 8" key="1">
    <citation type="submission" date="2008-06" db="EMBL/GenBank/DDBJ databases">
        <title>Complete sequence of Chloroherpeton thalassium ATCC 35110.</title>
        <authorList>
            <consortium name="US DOE Joint Genome Institute"/>
            <person name="Lucas S."/>
            <person name="Copeland A."/>
            <person name="Lapidus A."/>
            <person name="Glavina del Rio T."/>
            <person name="Dalin E."/>
            <person name="Tice H."/>
            <person name="Bruce D."/>
            <person name="Goodwin L."/>
            <person name="Pitluck S."/>
            <person name="Schmutz J."/>
            <person name="Larimer F."/>
            <person name="Land M."/>
            <person name="Hauser L."/>
            <person name="Kyrpides N."/>
            <person name="Mikhailova N."/>
            <person name="Liu Z."/>
            <person name="Li T."/>
            <person name="Zhao F."/>
            <person name="Overmann J."/>
            <person name="Bryant D.A."/>
            <person name="Richardson P."/>
        </authorList>
    </citation>
    <scope>NUCLEOTIDE SEQUENCE [LARGE SCALE GENOMIC DNA]</scope>
    <source>
        <strain evidence="8">ATCC 35110 / GB-78</strain>
    </source>
</reference>
<proteinExistence type="predicted"/>
<dbReference type="GO" id="GO:0036376">
    <property type="term" value="P:sodium ion export across plasma membrane"/>
    <property type="evidence" value="ECO:0007669"/>
    <property type="project" value="InterPro"/>
</dbReference>
<dbReference type="HOGENOM" id="CLU_155185_0_0_10"/>
<dbReference type="Proteomes" id="UP000001208">
    <property type="component" value="Chromosome"/>
</dbReference>
<evidence type="ECO:0000256" key="3">
    <source>
        <dbReference type="ARBA" id="ARBA00022692"/>
    </source>
</evidence>
<protein>
    <recommendedName>
        <fullName evidence="9">Oxaloacetate decarboxylase, gamma chain</fullName>
    </recommendedName>
</protein>
<keyword evidence="4 6" id="KW-1133">Transmembrane helix</keyword>
<organism evidence="7 8">
    <name type="scientific">Chloroherpeton thalassium (strain ATCC 35110 / GB-78)</name>
    <dbReference type="NCBI Taxonomy" id="517418"/>
    <lineage>
        <taxon>Bacteria</taxon>
        <taxon>Pseudomonadati</taxon>
        <taxon>Chlorobiota</taxon>
        <taxon>Chlorobiia</taxon>
        <taxon>Chlorobiales</taxon>
        <taxon>Chloroherpetonaceae</taxon>
        <taxon>Chloroherpeton</taxon>
    </lineage>
</organism>
<accession>B3QT05</accession>
<evidence type="ECO:0000256" key="1">
    <source>
        <dbReference type="ARBA" id="ARBA00004236"/>
    </source>
</evidence>
<evidence type="ECO:0000313" key="7">
    <source>
        <dbReference type="EMBL" id="ACF12648.1"/>
    </source>
</evidence>
<keyword evidence="2" id="KW-1003">Cell membrane</keyword>
<dbReference type="AlphaFoldDB" id="B3QT05"/>
<gene>
    <name evidence="7" type="ordered locus">Ctha_0177</name>
</gene>
<evidence type="ECO:0000313" key="8">
    <source>
        <dbReference type="Proteomes" id="UP000001208"/>
    </source>
</evidence>